<feature type="domain" description="UvrD-like helicase C-terminal" evidence="15">
    <location>
        <begin position="52"/>
        <end position="342"/>
    </location>
</feature>
<keyword evidence="5 16" id="KW-0347">Helicase</keyword>
<dbReference type="PANTHER" id="PTHR11070:SF48">
    <property type="entry name" value="ATP-DEPENDENT HELICASE_NUCLEASE SUBUNIT A"/>
    <property type="match status" value="1"/>
</dbReference>
<comment type="caution">
    <text evidence="16">The sequence shown here is derived from an EMBL/GenBank/DDBJ whole genome shotgun (WGS) entry which is preliminary data.</text>
</comment>
<evidence type="ECO:0000256" key="1">
    <source>
        <dbReference type="ARBA" id="ARBA00022722"/>
    </source>
</evidence>
<dbReference type="Gene3D" id="1.10.486.10">
    <property type="entry name" value="PCRA, domain 4"/>
    <property type="match status" value="1"/>
</dbReference>
<reference evidence="16" key="1">
    <citation type="submission" date="2019-08" db="EMBL/GenBank/DDBJ databases">
        <authorList>
            <person name="Kucharzyk K."/>
            <person name="Murdoch R.W."/>
            <person name="Higgins S."/>
            <person name="Loffler F."/>
        </authorList>
    </citation>
    <scope>NUCLEOTIDE SEQUENCE</scope>
</reference>
<dbReference type="Gene3D" id="3.40.50.300">
    <property type="entry name" value="P-loop containing nucleotide triphosphate hydrolases"/>
    <property type="match status" value="3"/>
</dbReference>
<dbReference type="SUPFAM" id="SSF52980">
    <property type="entry name" value="Restriction endonuclease-like"/>
    <property type="match status" value="1"/>
</dbReference>
<keyword evidence="7" id="KW-0067">ATP-binding</keyword>
<evidence type="ECO:0000256" key="5">
    <source>
        <dbReference type="ARBA" id="ARBA00022806"/>
    </source>
</evidence>
<dbReference type="GO" id="GO:0004527">
    <property type="term" value="F:exonuclease activity"/>
    <property type="evidence" value="ECO:0007669"/>
    <property type="project" value="UniProtKB-KW"/>
</dbReference>
<dbReference type="AlphaFoldDB" id="A0A644YQF8"/>
<dbReference type="InterPro" id="IPR000212">
    <property type="entry name" value="DNA_helicase_UvrD/REP"/>
</dbReference>
<dbReference type="InterPro" id="IPR014017">
    <property type="entry name" value="DNA_helicase_UvrD-like_C"/>
</dbReference>
<keyword evidence="10" id="KW-0413">Isomerase</keyword>
<dbReference type="EC" id="5.6.2.4" evidence="12"/>
<dbReference type="Pfam" id="PF12705">
    <property type="entry name" value="PDDEXK_1"/>
    <property type="match status" value="1"/>
</dbReference>
<evidence type="ECO:0000313" key="16">
    <source>
        <dbReference type="EMBL" id="MPM30835.1"/>
    </source>
</evidence>
<evidence type="ECO:0000256" key="7">
    <source>
        <dbReference type="ARBA" id="ARBA00022840"/>
    </source>
</evidence>
<feature type="coiled-coil region" evidence="14">
    <location>
        <begin position="385"/>
        <end position="412"/>
    </location>
</feature>
<dbReference type="GO" id="GO:0005829">
    <property type="term" value="C:cytosol"/>
    <property type="evidence" value="ECO:0007669"/>
    <property type="project" value="TreeGrafter"/>
</dbReference>
<name>A0A644YQF8_9ZZZZ</name>
<keyword evidence="4 16" id="KW-0378">Hydrolase</keyword>
<dbReference type="PROSITE" id="PS51217">
    <property type="entry name" value="UVRD_HELICASE_CTER"/>
    <property type="match status" value="1"/>
</dbReference>
<keyword evidence="3" id="KW-0227">DNA damage</keyword>
<proteinExistence type="predicted"/>
<dbReference type="SUPFAM" id="SSF52540">
    <property type="entry name" value="P-loop containing nucleoside triphosphate hydrolases"/>
    <property type="match status" value="1"/>
</dbReference>
<dbReference type="Gene3D" id="3.90.320.10">
    <property type="match status" value="1"/>
</dbReference>
<evidence type="ECO:0000256" key="14">
    <source>
        <dbReference type="SAM" id="Coils"/>
    </source>
</evidence>
<evidence type="ECO:0000256" key="4">
    <source>
        <dbReference type="ARBA" id="ARBA00022801"/>
    </source>
</evidence>
<evidence type="ECO:0000259" key="15">
    <source>
        <dbReference type="PROSITE" id="PS51217"/>
    </source>
</evidence>
<dbReference type="PANTHER" id="PTHR11070">
    <property type="entry name" value="UVRD / RECB / PCRA DNA HELICASE FAMILY MEMBER"/>
    <property type="match status" value="1"/>
</dbReference>
<dbReference type="InterPro" id="IPR014016">
    <property type="entry name" value="UvrD-like_ATP-bd"/>
</dbReference>
<protein>
    <recommendedName>
        <fullName evidence="12">DNA 3'-5' helicase</fullName>
        <ecNumber evidence="12">5.6.2.4</ecNumber>
    </recommendedName>
</protein>
<keyword evidence="1" id="KW-0540">Nuclease</keyword>
<evidence type="ECO:0000256" key="10">
    <source>
        <dbReference type="ARBA" id="ARBA00023235"/>
    </source>
</evidence>
<keyword evidence="2" id="KW-0547">Nucleotide-binding</keyword>
<evidence type="ECO:0000256" key="11">
    <source>
        <dbReference type="ARBA" id="ARBA00034617"/>
    </source>
</evidence>
<keyword evidence="14" id="KW-0175">Coiled coil</keyword>
<dbReference type="EMBL" id="VSSQ01005903">
    <property type="protein sequence ID" value="MPM30835.1"/>
    <property type="molecule type" value="Genomic_DNA"/>
</dbReference>
<keyword evidence="6" id="KW-0269">Exonuclease</keyword>
<dbReference type="InterPro" id="IPR027417">
    <property type="entry name" value="P-loop_NTPase"/>
</dbReference>
<dbReference type="GO" id="GO:0005524">
    <property type="term" value="F:ATP binding"/>
    <property type="evidence" value="ECO:0007669"/>
    <property type="project" value="UniProtKB-KW"/>
</dbReference>
<evidence type="ECO:0000256" key="6">
    <source>
        <dbReference type="ARBA" id="ARBA00022839"/>
    </source>
</evidence>
<dbReference type="Pfam" id="PF00580">
    <property type="entry name" value="UvrD-helicase"/>
    <property type="match status" value="1"/>
</dbReference>
<dbReference type="GO" id="GO:0000725">
    <property type="term" value="P:recombinational repair"/>
    <property type="evidence" value="ECO:0007669"/>
    <property type="project" value="TreeGrafter"/>
</dbReference>
<dbReference type="InterPro" id="IPR038726">
    <property type="entry name" value="PDDEXK_AddAB-type"/>
</dbReference>
<evidence type="ECO:0000256" key="2">
    <source>
        <dbReference type="ARBA" id="ARBA00022741"/>
    </source>
</evidence>
<dbReference type="Pfam" id="PF13361">
    <property type="entry name" value="UvrD_C"/>
    <property type="match status" value="1"/>
</dbReference>
<keyword evidence="8" id="KW-0238">DNA-binding</keyword>
<dbReference type="GO" id="GO:0016887">
    <property type="term" value="F:ATP hydrolysis activity"/>
    <property type="evidence" value="ECO:0007669"/>
    <property type="project" value="RHEA"/>
</dbReference>
<dbReference type="GO" id="GO:0043138">
    <property type="term" value="F:3'-5' DNA helicase activity"/>
    <property type="evidence" value="ECO:0007669"/>
    <property type="project" value="UniProtKB-EC"/>
</dbReference>
<evidence type="ECO:0000256" key="9">
    <source>
        <dbReference type="ARBA" id="ARBA00023204"/>
    </source>
</evidence>
<evidence type="ECO:0000256" key="3">
    <source>
        <dbReference type="ARBA" id="ARBA00022763"/>
    </source>
</evidence>
<comment type="catalytic activity">
    <reaction evidence="13">
        <text>ATP + H2O = ADP + phosphate + H(+)</text>
        <dbReference type="Rhea" id="RHEA:13065"/>
        <dbReference type="ChEBI" id="CHEBI:15377"/>
        <dbReference type="ChEBI" id="CHEBI:15378"/>
        <dbReference type="ChEBI" id="CHEBI:30616"/>
        <dbReference type="ChEBI" id="CHEBI:43474"/>
        <dbReference type="ChEBI" id="CHEBI:456216"/>
        <dbReference type="EC" id="5.6.2.4"/>
    </reaction>
</comment>
<accession>A0A644YQF8</accession>
<comment type="catalytic activity">
    <reaction evidence="11">
        <text>Couples ATP hydrolysis with the unwinding of duplex DNA by translocating in the 3'-5' direction.</text>
        <dbReference type="EC" id="5.6.2.4"/>
    </reaction>
</comment>
<dbReference type="InterPro" id="IPR011335">
    <property type="entry name" value="Restrct_endonuc-II-like"/>
</dbReference>
<gene>
    <name evidence="16" type="primary">addA_16</name>
    <name evidence="16" type="ORF">SDC9_77385</name>
</gene>
<evidence type="ECO:0000256" key="13">
    <source>
        <dbReference type="ARBA" id="ARBA00048988"/>
    </source>
</evidence>
<dbReference type="InterPro" id="IPR011604">
    <property type="entry name" value="PDDEXK-like_dom_sf"/>
</dbReference>
<organism evidence="16">
    <name type="scientific">bioreactor metagenome</name>
    <dbReference type="NCBI Taxonomy" id="1076179"/>
    <lineage>
        <taxon>unclassified sequences</taxon>
        <taxon>metagenomes</taxon>
        <taxon>ecological metagenomes</taxon>
    </lineage>
</organism>
<evidence type="ECO:0000256" key="8">
    <source>
        <dbReference type="ARBA" id="ARBA00023125"/>
    </source>
</evidence>
<evidence type="ECO:0000256" key="12">
    <source>
        <dbReference type="ARBA" id="ARBA00034808"/>
    </source>
</evidence>
<dbReference type="GO" id="GO:0033202">
    <property type="term" value="C:DNA helicase complex"/>
    <property type="evidence" value="ECO:0007669"/>
    <property type="project" value="TreeGrafter"/>
</dbReference>
<sequence>MLSNRLFVVGDAKQSIYRFRGAEVSVFADVCKDIEKNGGKNITLADNFRSSPEILEVCNEVFKDLMGYDELNEIVFEELKPNKEAQGKPKLLIIAAEKDKRKDANKAEAYVVAENIKELADKENIKFADMAILLASINRAQGFAAALRAVGIPFHIIDGKGFFEKQEIIDLVNLLLVLDNSRRDLELIGILRSPYFGLSDETITELCLVRENNSLWQVLTDGNVTFDLSPEQQNLLHSAGEKLKKLYANAQTLPLPDLLIRIFDDLQIAPLLIGQEFGKEKLANVKKLQQMATDFCMKQGGTLHTFLQRVGKMRETETRIEVSNGSFEQNAVTIMTIHKSKGLEFPVVFLPALHARGRYDSSSISFLPDFGLGIKIRNEDGVLVESSAFKKIKQYNSEMEAAEKKRQLYVAMTRAEKRLILSGVAVDEGGKEQKEREEWLSSLKRILLNEKQGESLVDIEITEENSVKMQETALAEAKMVYFDEEVYKQIQPLPGFGVRHLIFSATSLLEYDICPRSFFYHYIAQLPGSEDVFCERDTEICKNSLPANIFGLVIHTAMENIEHYGRDEALDYAIKRHVPIHMQLKAREDAGNMLSAYLGSEMYREVSSLEKKTEDDFYLPLFEDAGKEFWFTGSIDCLYTYPEGDLGIIDYKTGKPPLKDDDVKGYAEQLALYVLAAERLHKKPVRTATLHFLQNNSKWELPINREAAFNQIIKKCTDISNKKEEQDFAVLPERCAFCSYAYLCPQK</sequence>
<dbReference type="GO" id="GO:0003677">
    <property type="term" value="F:DNA binding"/>
    <property type="evidence" value="ECO:0007669"/>
    <property type="project" value="UniProtKB-KW"/>
</dbReference>
<keyword evidence="9" id="KW-0234">DNA repair</keyword>